<keyword evidence="3 4" id="KW-0472">Membrane</keyword>
<sequence length="71" mass="7344">MSYTIAGKKVLSEHLVLGVFGAIGGGVFLATRGGGKEAKPAAAPAATSNADEEAFIKEFIAELQHEEKNAK</sequence>
<organism evidence="5 6">
    <name type="scientific">Malassezia cuniculi</name>
    <dbReference type="NCBI Taxonomy" id="948313"/>
    <lineage>
        <taxon>Eukaryota</taxon>
        <taxon>Fungi</taxon>
        <taxon>Dikarya</taxon>
        <taxon>Basidiomycota</taxon>
        <taxon>Ustilaginomycotina</taxon>
        <taxon>Malasseziomycetes</taxon>
        <taxon>Malasseziales</taxon>
        <taxon>Malasseziaceae</taxon>
        <taxon>Malassezia</taxon>
    </lineage>
</organism>
<keyword evidence="6" id="KW-1185">Reference proteome</keyword>
<evidence type="ECO:0000256" key="2">
    <source>
        <dbReference type="ARBA" id="ARBA00023128"/>
    </source>
</evidence>
<dbReference type="PANTHER" id="PTHR28074:SF1">
    <property type="entry name" value="ATP SYNTHASE SUBUNIT K, MITOCHONDRIAL"/>
    <property type="match status" value="1"/>
</dbReference>
<keyword evidence="4" id="KW-1133">Transmembrane helix</keyword>
<evidence type="ECO:0000256" key="3">
    <source>
        <dbReference type="ARBA" id="ARBA00023136"/>
    </source>
</evidence>
<dbReference type="Pfam" id="PF11022">
    <property type="entry name" value="ATP19"/>
    <property type="match status" value="1"/>
</dbReference>
<dbReference type="GO" id="GO:0015986">
    <property type="term" value="P:proton motive force-driven ATP synthesis"/>
    <property type="evidence" value="ECO:0007669"/>
    <property type="project" value="TreeGrafter"/>
</dbReference>
<keyword evidence="2" id="KW-0496">Mitochondrion</keyword>
<dbReference type="GO" id="GO:0031966">
    <property type="term" value="C:mitochondrial membrane"/>
    <property type="evidence" value="ECO:0007669"/>
    <property type="project" value="UniProtKB-SubCell"/>
</dbReference>
<dbReference type="EMBL" id="CP119877">
    <property type="protein sequence ID" value="WFD33449.1"/>
    <property type="molecule type" value="Genomic_DNA"/>
</dbReference>
<dbReference type="InterPro" id="IPR021278">
    <property type="entry name" value="ATP19"/>
</dbReference>
<reference evidence="5" key="1">
    <citation type="submission" date="2023-03" db="EMBL/GenBank/DDBJ databases">
        <title>Mating type loci evolution in Malassezia.</title>
        <authorList>
            <person name="Coelho M.A."/>
        </authorList>
    </citation>
    <scope>NUCLEOTIDE SEQUENCE</scope>
    <source>
        <strain evidence="5">CBS 11721</strain>
    </source>
</reference>
<protein>
    <recommendedName>
        <fullName evidence="7">ATP synthase subunit K, mitochondrial</fullName>
    </recommendedName>
</protein>
<evidence type="ECO:0000256" key="1">
    <source>
        <dbReference type="ARBA" id="ARBA00004325"/>
    </source>
</evidence>
<proteinExistence type="predicted"/>
<accession>A0AAF0J5J0</accession>
<evidence type="ECO:0000313" key="5">
    <source>
        <dbReference type="EMBL" id="WFD33449.1"/>
    </source>
</evidence>
<keyword evidence="4" id="KW-0812">Transmembrane</keyword>
<evidence type="ECO:0000313" key="6">
    <source>
        <dbReference type="Proteomes" id="UP001219933"/>
    </source>
</evidence>
<dbReference type="PANTHER" id="PTHR28074">
    <property type="entry name" value="ATP SYNTHASE SUBUNIT K, MITOCHONDRIAL"/>
    <property type="match status" value="1"/>
</dbReference>
<dbReference type="Proteomes" id="UP001219933">
    <property type="component" value="Chromosome 1"/>
</dbReference>
<dbReference type="AlphaFoldDB" id="A0AAF0J5J0"/>
<name>A0AAF0J5J0_9BASI</name>
<gene>
    <name evidence="5" type="ORF">MCUN1_000262</name>
</gene>
<evidence type="ECO:0000256" key="4">
    <source>
        <dbReference type="SAM" id="Phobius"/>
    </source>
</evidence>
<comment type="subcellular location">
    <subcellularLocation>
        <location evidence="1">Mitochondrion membrane</location>
    </subcellularLocation>
</comment>
<evidence type="ECO:0008006" key="7">
    <source>
        <dbReference type="Google" id="ProtNLM"/>
    </source>
</evidence>
<feature type="transmembrane region" description="Helical" evidence="4">
    <location>
        <begin position="12"/>
        <end position="30"/>
    </location>
</feature>